<name>A0A6I6E7D3_9MICO</name>
<sequence>MVDIGRISRALRRRARRVVVWFWVRKLGVLSRASHEPLTHPGVGPVVSLTSYGTRIQTTHLIIESIGRGRLKPSRLILWLDEEEALANLPKSLQRQRKRGLEVLRTENYGPHKKYFPYVSSLSEHSDPLVTADDDVLYPTDWLEVLERRAQSNPQDVTAYRARRVSFDESGLAPYEAWPFSSDGSPSVLNFATGHSGVHYPPSMLDRLRELGTDFLNKCPRADDIWLHWTALRTGRRVQLVHEQSSEFDTLAGTQAGGLRHLNITDGENDRQIRATYSAEDLRDLAAAHLASGTDGQR</sequence>
<dbReference type="OrthoDB" id="5465469at2"/>
<keyword evidence="2" id="KW-1185">Reference proteome</keyword>
<gene>
    <name evidence="1" type="ORF">D7D94_07705</name>
</gene>
<dbReference type="Gene3D" id="3.90.550.10">
    <property type="entry name" value="Spore Coat Polysaccharide Biosynthesis Protein SpsA, Chain A"/>
    <property type="match status" value="1"/>
</dbReference>
<organism evidence="1 2">
    <name type="scientific">Microbacterium oryzae</name>
    <dbReference type="NCBI Taxonomy" id="743009"/>
    <lineage>
        <taxon>Bacteria</taxon>
        <taxon>Bacillati</taxon>
        <taxon>Actinomycetota</taxon>
        <taxon>Actinomycetes</taxon>
        <taxon>Micrococcales</taxon>
        <taxon>Microbacteriaceae</taxon>
        <taxon>Microbacterium</taxon>
    </lineage>
</organism>
<dbReference type="Proteomes" id="UP000422989">
    <property type="component" value="Chromosome"/>
</dbReference>
<dbReference type="RefSeq" id="WP_156242055.1">
    <property type="nucleotide sequence ID" value="NZ_BAAAZL010000004.1"/>
</dbReference>
<evidence type="ECO:0000313" key="1">
    <source>
        <dbReference type="EMBL" id="QGU27561.1"/>
    </source>
</evidence>
<dbReference type="GO" id="GO:0016740">
    <property type="term" value="F:transferase activity"/>
    <property type="evidence" value="ECO:0007669"/>
    <property type="project" value="UniProtKB-KW"/>
</dbReference>
<keyword evidence="1" id="KW-0808">Transferase</keyword>
<accession>A0A6I6E7D3</accession>
<dbReference type="InterPro" id="IPR029044">
    <property type="entry name" value="Nucleotide-diphossugar_trans"/>
</dbReference>
<evidence type="ECO:0000313" key="2">
    <source>
        <dbReference type="Proteomes" id="UP000422989"/>
    </source>
</evidence>
<dbReference type="SUPFAM" id="SSF53448">
    <property type="entry name" value="Nucleotide-diphospho-sugar transferases"/>
    <property type="match status" value="1"/>
</dbReference>
<proteinExistence type="predicted"/>
<reference evidence="1 2" key="1">
    <citation type="submission" date="2018-09" db="EMBL/GenBank/DDBJ databases">
        <title>Whole genome sequencing of Microbacterium oryzae strain MB-10T.</title>
        <authorList>
            <person name="Das S.K."/>
        </authorList>
    </citation>
    <scope>NUCLEOTIDE SEQUENCE [LARGE SCALE GENOMIC DNA]</scope>
    <source>
        <strain evidence="1 2">MB-10</strain>
    </source>
</reference>
<dbReference type="AlphaFoldDB" id="A0A6I6E7D3"/>
<dbReference type="KEGG" id="moj:D7D94_07705"/>
<dbReference type="EMBL" id="CP032550">
    <property type="protein sequence ID" value="QGU27561.1"/>
    <property type="molecule type" value="Genomic_DNA"/>
</dbReference>
<protein>
    <submittedName>
        <fullName evidence="1">Glycosyltransferase family 2 protein</fullName>
    </submittedName>
</protein>